<evidence type="ECO:0008006" key="4">
    <source>
        <dbReference type="Google" id="ProtNLM"/>
    </source>
</evidence>
<keyword evidence="1" id="KW-0732">Signal</keyword>
<dbReference type="Proteomes" id="UP000396835">
    <property type="component" value="Unassembled WGS sequence"/>
</dbReference>
<dbReference type="EMBL" id="CAACYH010000007">
    <property type="protein sequence ID" value="VFB15254.1"/>
    <property type="molecule type" value="Genomic_DNA"/>
</dbReference>
<name>A0A449I744_9BACE</name>
<organism evidence="2 3">
    <name type="scientific">Prevotella heparinolytica</name>
    <dbReference type="NCBI Taxonomy" id="28113"/>
    <lineage>
        <taxon>Bacteria</taxon>
        <taxon>Pseudomonadati</taxon>
        <taxon>Bacteroidota</taxon>
        <taxon>Bacteroidia</taxon>
        <taxon>Bacteroidales</taxon>
        <taxon>Bacteroidaceae</taxon>
        <taxon>Bacteroides</taxon>
    </lineage>
</organism>
<feature type="signal peptide" evidence="1">
    <location>
        <begin position="1"/>
        <end position="27"/>
    </location>
</feature>
<dbReference type="OrthoDB" id="1066707at2"/>
<sequence length="226" mass="25324">MMKTRIFTKLFYALLATMLLTSCDEHFEEDFSWHSWMPGMVYSTNGDVTTYDKCIENGNTPEAVLFYVDAADEISGIAYAVSLNTSSLDAFSNPDTIYVAQGTSTDINACDGESNTTALRYGKIESPIASSVQAKFFIPSVSEMYKLYAARHIVNATIERCGGIALPVDSVDCWYWTSTECEGAATDRAWRFSLYSGRFESTDKHTSLPVRPIMMIRLNKEEQNHK</sequence>
<reference evidence="2 3" key="1">
    <citation type="submission" date="2019-02" db="EMBL/GenBank/DDBJ databases">
        <authorList>
            <consortium name="Pathogen Informatics"/>
        </authorList>
    </citation>
    <scope>NUCLEOTIDE SEQUENCE [LARGE SCALE GENOMIC DNA]</scope>
    <source>
        <strain evidence="2 3">3012STDY7078512</strain>
    </source>
</reference>
<proteinExistence type="predicted"/>
<evidence type="ECO:0000256" key="1">
    <source>
        <dbReference type="SAM" id="SignalP"/>
    </source>
</evidence>
<accession>A0A449I744</accession>
<dbReference type="RefSeq" id="WP_131752950.1">
    <property type="nucleotide sequence ID" value="NZ_CAACYH010000007.1"/>
</dbReference>
<evidence type="ECO:0000313" key="3">
    <source>
        <dbReference type="Proteomes" id="UP000396835"/>
    </source>
</evidence>
<gene>
    <name evidence="2" type="ORF">NCTC7812_02842</name>
</gene>
<dbReference type="PROSITE" id="PS51257">
    <property type="entry name" value="PROKAR_LIPOPROTEIN"/>
    <property type="match status" value="1"/>
</dbReference>
<evidence type="ECO:0000313" key="2">
    <source>
        <dbReference type="EMBL" id="VFB15254.1"/>
    </source>
</evidence>
<protein>
    <recommendedName>
        <fullName evidence="4">DUF1566 domain-containing protein</fullName>
    </recommendedName>
</protein>
<feature type="chain" id="PRO_5019127522" description="DUF1566 domain-containing protein" evidence="1">
    <location>
        <begin position="28"/>
        <end position="226"/>
    </location>
</feature>
<dbReference type="AlphaFoldDB" id="A0A449I744"/>